<protein>
    <submittedName>
        <fullName evidence="1">Uncharacterized protein</fullName>
    </submittedName>
</protein>
<accession>W1PHF3</accession>
<evidence type="ECO:0000313" key="2">
    <source>
        <dbReference type="Proteomes" id="UP000017836"/>
    </source>
</evidence>
<dbReference type="AlphaFoldDB" id="W1PHF3"/>
<keyword evidence="2" id="KW-1185">Reference proteome</keyword>
<proteinExistence type="predicted"/>
<evidence type="ECO:0000313" key="1">
    <source>
        <dbReference type="EMBL" id="ERN06545.1"/>
    </source>
</evidence>
<organism evidence="1 2">
    <name type="scientific">Amborella trichopoda</name>
    <dbReference type="NCBI Taxonomy" id="13333"/>
    <lineage>
        <taxon>Eukaryota</taxon>
        <taxon>Viridiplantae</taxon>
        <taxon>Streptophyta</taxon>
        <taxon>Embryophyta</taxon>
        <taxon>Tracheophyta</taxon>
        <taxon>Spermatophyta</taxon>
        <taxon>Magnoliopsida</taxon>
        <taxon>Amborellales</taxon>
        <taxon>Amborellaceae</taxon>
        <taxon>Amborella</taxon>
    </lineage>
</organism>
<gene>
    <name evidence="1" type="ORF">AMTR_s00058p00115290</name>
</gene>
<name>W1PHF3_AMBTC</name>
<dbReference type="Proteomes" id="UP000017836">
    <property type="component" value="Unassembled WGS sequence"/>
</dbReference>
<dbReference type="Gramene" id="ERN06545">
    <property type="protein sequence ID" value="ERN06545"/>
    <property type="gene ID" value="AMTR_s00058p00115290"/>
</dbReference>
<dbReference type="EMBL" id="KI393888">
    <property type="protein sequence ID" value="ERN06545.1"/>
    <property type="molecule type" value="Genomic_DNA"/>
</dbReference>
<reference evidence="2" key="1">
    <citation type="journal article" date="2013" name="Science">
        <title>The Amborella genome and the evolution of flowering plants.</title>
        <authorList>
            <consortium name="Amborella Genome Project"/>
        </authorList>
    </citation>
    <scope>NUCLEOTIDE SEQUENCE [LARGE SCALE GENOMIC DNA]</scope>
</reference>
<dbReference type="HOGENOM" id="CLU_2779240_0_0_1"/>
<sequence length="69" mass="7775">MEGAYRGYIKAQGEHLRYLETRVEVSVIAMQCSLGGSEGFEEASAGFVRNYVKTFTSVMLDIWTMTNED</sequence>